<dbReference type="PANTHER" id="PTHR21310">
    <property type="entry name" value="AMINOGLYCOSIDE PHOSPHOTRANSFERASE-RELATED-RELATED"/>
    <property type="match status" value="1"/>
</dbReference>
<protein>
    <submittedName>
        <fullName evidence="2">Aminoglycoside phosphotransferase</fullName>
    </submittedName>
</protein>
<reference evidence="2" key="1">
    <citation type="submission" date="2022-11" db="EMBL/GenBank/DDBJ databases">
        <authorList>
            <person name="Petersen C."/>
        </authorList>
    </citation>
    <scope>NUCLEOTIDE SEQUENCE</scope>
    <source>
        <strain evidence="2">IBT 30069</strain>
    </source>
</reference>
<evidence type="ECO:0000313" key="3">
    <source>
        <dbReference type="Proteomes" id="UP001149165"/>
    </source>
</evidence>
<dbReference type="InterPro" id="IPR002575">
    <property type="entry name" value="Aminoglycoside_PTrfase"/>
</dbReference>
<dbReference type="OrthoDB" id="3250044at2759"/>
<dbReference type="SUPFAM" id="SSF56112">
    <property type="entry name" value="Protein kinase-like (PK-like)"/>
    <property type="match status" value="1"/>
</dbReference>
<organism evidence="2 3">
    <name type="scientific">Penicillium angulare</name>
    <dbReference type="NCBI Taxonomy" id="116970"/>
    <lineage>
        <taxon>Eukaryota</taxon>
        <taxon>Fungi</taxon>
        <taxon>Dikarya</taxon>
        <taxon>Ascomycota</taxon>
        <taxon>Pezizomycotina</taxon>
        <taxon>Eurotiomycetes</taxon>
        <taxon>Eurotiomycetidae</taxon>
        <taxon>Eurotiales</taxon>
        <taxon>Aspergillaceae</taxon>
        <taxon>Penicillium</taxon>
    </lineage>
</organism>
<evidence type="ECO:0000313" key="2">
    <source>
        <dbReference type="EMBL" id="KAJ5088804.1"/>
    </source>
</evidence>
<feature type="domain" description="Aminoglycoside phosphotransferase" evidence="1">
    <location>
        <begin position="87"/>
        <end position="273"/>
    </location>
</feature>
<dbReference type="PANTHER" id="PTHR21310:SF39">
    <property type="entry name" value="AMINOGLYCOSIDE PHOSPHOTRANSFERASE DOMAIN-CONTAINING PROTEIN"/>
    <property type="match status" value="1"/>
</dbReference>
<gene>
    <name evidence="2" type="ORF">N7456_012420</name>
</gene>
<name>A0A9W9EVR2_9EURO</name>
<dbReference type="InterPro" id="IPR051678">
    <property type="entry name" value="AGP_Transferase"/>
</dbReference>
<dbReference type="Pfam" id="PF01636">
    <property type="entry name" value="APH"/>
    <property type="match status" value="1"/>
</dbReference>
<dbReference type="EMBL" id="JAPQKH010000007">
    <property type="protein sequence ID" value="KAJ5088804.1"/>
    <property type="molecule type" value="Genomic_DNA"/>
</dbReference>
<dbReference type="InterPro" id="IPR011009">
    <property type="entry name" value="Kinase-like_dom_sf"/>
</dbReference>
<accession>A0A9W9EVR2</accession>
<dbReference type="AlphaFoldDB" id="A0A9W9EVR2"/>
<comment type="caution">
    <text evidence="2">The sequence shown here is derived from an EMBL/GenBank/DDBJ whole genome shotgun (WGS) entry which is preliminary data.</text>
</comment>
<dbReference type="Proteomes" id="UP001149165">
    <property type="component" value="Unassembled WGS sequence"/>
</dbReference>
<evidence type="ECO:0000259" key="1">
    <source>
        <dbReference type="Pfam" id="PF01636"/>
    </source>
</evidence>
<sequence>MIATRFIPITDPTRGRDRDGNFLVEIDDDHQNSTDRNLSDLINMSPIIHKSAGKKVVRISKGLAMKGGWGVKISEAKMMDLIHDASNFKSSIRVPRVHRSFQLLINQRYWQDSDLHWQGGIHRFIVMDFIYGKPLDSCWNDLPMDTKEDIARQTAEMIKEMQSIEFPQCGPIGGRPFQLESLKGCPDYSYGPISGNSEFETCFNHNLDVCKRLNKVPQDATPFDFKKFVITHQAISPRNLILDEDGKVWLVNWGHSGAFPPAFESVALARRGSFPDFNEMVLSLIPRFPEEEAKLSIMYGLTTASSA</sequence>
<reference evidence="2" key="2">
    <citation type="journal article" date="2023" name="IMA Fungus">
        <title>Comparative genomic study of the Penicillium genus elucidates a diverse pangenome and 15 lateral gene transfer events.</title>
        <authorList>
            <person name="Petersen C."/>
            <person name="Sorensen T."/>
            <person name="Nielsen M.R."/>
            <person name="Sondergaard T.E."/>
            <person name="Sorensen J.L."/>
            <person name="Fitzpatrick D.A."/>
            <person name="Frisvad J.C."/>
            <person name="Nielsen K.L."/>
        </authorList>
    </citation>
    <scope>NUCLEOTIDE SEQUENCE</scope>
    <source>
        <strain evidence="2">IBT 30069</strain>
    </source>
</reference>
<keyword evidence="3" id="KW-1185">Reference proteome</keyword>
<proteinExistence type="predicted"/>